<feature type="region of interest" description="Disordered" evidence="1">
    <location>
        <begin position="24"/>
        <end position="56"/>
    </location>
</feature>
<evidence type="ECO:0000313" key="2">
    <source>
        <dbReference type="Proteomes" id="UP001515500"/>
    </source>
</evidence>
<evidence type="ECO:0000313" key="3">
    <source>
        <dbReference type="RefSeq" id="XP_039131203.1"/>
    </source>
</evidence>
<dbReference type="RefSeq" id="XP_039131203.1">
    <property type="nucleotide sequence ID" value="XM_039275269.1"/>
</dbReference>
<dbReference type="AlphaFoldDB" id="A0AB40BW91"/>
<reference evidence="3" key="1">
    <citation type="submission" date="2025-08" db="UniProtKB">
        <authorList>
            <consortium name="RefSeq"/>
        </authorList>
    </citation>
    <scope>IDENTIFICATION</scope>
</reference>
<sequence>MRILELVSCGGRMAAAVKDAPEEPVTVPINPMGCGSPEKRWRRSSNASGSSSWRPSLGSIAEDGVAVKMAAAARKGSEKTKRSGMRSTARASSRRERSDFGQYSVPPMMPAFTPTAFLF</sequence>
<dbReference type="Proteomes" id="UP001515500">
    <property type="component" value="Chromosome 8"/>
</dbReference>
<feature type="compositionally biased region" description="Low complexity" evidence="1">
    <location>
        <begin position="44"/>
        <end position="56"/>
    </location>
</feature>
<evidence type="ECO:0000256" key="1">
    <source>
        <dbReference type="SAM" id="MobiDB-lite"/>
    </source>
</evidence>
<feature type="region of interest" description="Disordered" evidence="1">
    <location>
        <begin position="71"/>
        <end position="105"/>
    </location>
</feature>
<proteinExistence type="predicted"/>
<dbReference type="GeneID" id="120267592"/>
<name>A0AB40BW91_DIOCR</name>
<dbReference type="PANTHER" id="PTHR35318">
    <property type="entry name" value="BNAA10G08410D PROTEIN"/>
    <property type="match status" value="1"/>
</dbReference>
<organism evidence="2 3">
    <name type="scientific">Dioscorea cayennensis subsp. rotundata</name>
    <name type="common">White Guinea yam</name>
    <name type="synonym">Dioscorea rotundata</name>
    <dbReference type="NCBI Taxonomy" id="55577"/>
    <lineage>
        <taxon>Eukaryota</taxon>
        <taxon>Viridiplantae</taxon>
        <taxon>Streptophyta</taxon>
        <taxon>Embryophyta</taxon>
        <taxon>Tracheophyta</taxon>
        <taxon>Spermatophyta</taxon>
        <taxon>Magnoliopsida</taxon>
        <taxon>Liliopsida</taxon>
        <taxon>Dioscoreales</taxon>
        <taxon>Dioscoreaceae</taxon>
        <taxon>Dioscorea</taxon>
    </lineage>
</organism>
<dbReference type="PANTHER" id="PTHR35318:SF2">
    <property type="entry name" value="OS08G0138900 PROTEIN"/>
    <property type="match status" value="1"/>
</dbReference>
<accession>A0AB40BW91</accession>
<keyword evidence="2" id="KW-1185">Reference proteome</keyword>
<protein>
    <submittedName>
        <fullName evidence="3">Uncharacterized protein LOC120267592</fullName>
    </submittedName>
</protein>
<gene>
    <name evidence="3" type="primary">LOC120267592</name>
</gene>